<reference evidence="5" key="1">
    <citation type="journal article" date="2021" name="PeerJ">
        <title>Extensive microbial diversity within the chicken gut microbiome revealed by metagenomics and culture.</title>
        <authorList>
            <person name="Gilroy R."/>
            <person name="Ravi A."/>
            <person name="Getino M."/>
            <person name="Pursley I."/>
            <person name="Horton D.L."/>
            <person name="Alikhan N.F."/>
            <person name="Baker D."/>
            <person name="Gharbi K."/>
            <person name="Hall N."/>
            <person name="Watson M."/>
            <person name="Adriaenssens E.M."/>
            <person name="Foster-Nyarko E."/>
            <person name="Jarju S."/>
            <person name="Secka A."/>
            <person name="Antonio M."/>
            <person name="Oren A."/>
            <person name="Chaudhuri R.R."/>
            <person name="La Ragione R."/>
            <person name="Hildebrand F."/>
            <person name="Pallen M.J."/>
        </authorList>
    </citation>
    <scope>NUCLEOTIDE SEQUENCE</scope>
    <source>
        <strain evidence="5">ChiHjej13B12-14962</strain>
    </source>
</reference>
<dbReference type="InterPro" id="IPR024072">
    <property type="entry name" value="DHFR-like_dom_sf"/>
</dbReference>
<comment type="pathway">
    <text evidence="1">Cofactor biosynthesis; riboflavin biosynthesis.</text>
</comment>
<dbReference type="Proteomes" id="UP000703315">
    <property type="component" value="Unassembled WGS sequence"/>
</dbReference>
<sequence>MSTVIKKAYKAFLRRMGISYIIAGEEQIDYELMLEKLHSHGIKRLMVGGGGTINWSFRQQGLVVEVSMILAPIANGDPAAARFFTAREPNTTPEDKAYDLAHMEHLGDGVVWLRYTPKSA</sequence>
<evidence type="ECO:0000313" key="6">
    <source>
        <dbReference type="Proteomes" id="UP000703315"/>
    </source>
</evidence>
<evidence type="ECO:0000259" key="4">
    <source>
        <dbReference type="Pfam" id="PF01872"/>
    </source>
</evidence>
<evidence type="ECO:0000256" key="2">
    <source>
        <dbReference type="ARBA" id="ARBA00022857"/>
    </source>
</evidence>
<keyword evidence="3" id="KW-0560">Oxidoreductase</keyword>
<dbReference type="InterPro" id="IPR050765">
    <property type="entry name" value="Riboflavin_Biosynth_HTPR"/>
</dbReference>
<dbReference type="Gene3D" id="3.40.430.10">
    <property type="entry name" value="Dihydrofolate Reductase, subunit A"/>
    <property type="match status" value="1"/>
</dbReference>
<dbReference type="GO" id="GO:0009231">
    <property type="term" value="P:riboflavin biosynthetic process"/>
    <property type="evidence" value="ECO:0007669"/>
    <property type="project" value="InterPro"/>
</dbReference>
<feature type="domain" description="Bacterial bifunctional deaminase-reductase C-terminal" evidence="4">
    <location>
        <begin position="14"/>
        <end position="111"/>
    </location>
</feature>
<reference evidence="5" key="2">
    <citation type="submission" date="2021-09" db="EMBL/GenBank/DDBJ databases">
        <authorList>
            <person name="Gilroy R."/>
        </authorList>
    </citation>
    <scope>NUCLEOTIDE SEQUENCE</scope>
    <source>
        <strain evidence="5">ChiHjej13B12-14962</strain>
    </source>
</reference>
<dbReference type="Pfam" id="PF01872">
    <property type="entry name" value="RibD_C"/>
    <property type="match status" value="1"/>
</dbReference>
<dbReference type="GO" id="GO:0008703">
    <property type="term" value="F:5-amino-6-(5-phosphoribosylamino)uracil reductase activity"/>
    <property type="evidence" value="ECO:0007669"/>
    <property type="project" value="InterPro"/>
</dbReference>
<proteinExistence type="predicted"/>
<comment type="caution">
    <text evidence="5">The sequence shown here is derived from an EMBL/GenBank/DDBJ whole genome shotgun (WGS) entry which is preliminary data.</text>
</comment>
<dbReference type="PANTHER" id="PTHR38011:SF7">
    <property type="entry name" value="2,5-DIAMINO-6-RIBOSYLAMINO-4(3H)-PYRIMIDINONE 5'-PHOSPHATE REDUCTASE"/>
    <property type="match status" value="1"/>
</dbReference>
<dbReference type="InterPro" id="IPR002734">
    <property type="entry name" value="RibDG_C"/>
</dbReference>
<evidence type="ECO:0000256" key="1">
    <source>
        <dbReference type="ARBA" id="ARBA00005104"/>
    </source>
</evidence>
<evidence type="ECO:0000313" key="5">
    <source>
        <dbReference type="EMBL" id="HJF13721.1"/>
    </source>
</evidence>
<name>A0A921FN02_9MICC</name>
<dbReference type="EMBL" id="DYXC01000032">
    <property type="protein sequence ID" value="HJF13721.1"/>
    <property type="molecule type" value="Genomic_DNA"/>
</dbReference>
<gene>
    <name evidence="5" type="ORF">K8V32_02810</name>
</gene>
<organism evidence="5 6">
    <name type="scientific">Enteractinococcus helveticum</name>
    <dbReference type="NCBI Taxonomy" id="1837282"/>
    <lineage>
        <taxon>Bacteria</taxon>
        <taxon>Bacillati</taxon>
        <taxon>Actinomycetota</taxon>
        <taxon>Actinomycetes</taxon>
        <taxon>Micrococcales</taxon>
        <taxon>Micrococcaceae</taxon>
    </lineage>
</organism>
<evidence type="ECO:0000256" key="3">
    <source>
        <dbReference type="ARBA" id="ARBA00023002"/>
    </source>
</evidence>
<dbReference type="RefSeq" id="WP_303902555.1">
    <property type="nucleotide sequence ID" value="NZ_DYXC01000032.1"/>
</dbReference>
<dbReference type="SUPFAM" id="SSF53597">
    <property type="entry name" value="Dihydrofolate reductase-like"/>
    <property type="match status" value="1"/>
</dbReference>
<dbReference type="AlphaFoldDB" id="A0A921FN02"/>
<keyword evidence="2" id="KW-0521">NADP</keyword>
<protein>
    <submittedName>
        <fullName evidence="5">Dihydrofolate reductase family protein</fullName>
    </submittedName>
</protein>
<accession>A0A921FN02</accession>
<dbReference type="PANTHER" id="PTHR38011">
    <property type="entry name" value="DIHYDROFOLATE REDUCTASE FAMILY PROTEIN (AFU_ORTHOLOGUE AFUA_8G06820)"/>
    <property type="match status" value="1"/>
</dbReference>